<protein>
    <submittedName>
        <fullName evidence="3">GTPase domain-containing protein</fullName>
    </submittedName>
</protein>
<sequence>MINRVDIYHKTGKKLFQSVFNDKNSFNFLDENIITAIIRKTSETDNKIAYIIIGNVKMVFKVEGELATVVFSDKEDIESVLEDYSSRILKRYRLRYGETEEGVPEEERDSFTTILTKLITSPTVALKLIMIGEPNTGKTSIFKILNREEPNKVYIPSNDASGNTFTDITGEAVVNVWDLPGREEHRWLWERYSAGCDIILIVTDSTTPNLLATMESWAAFKKYVGDNTMVVGLANMQDRKDALDAAVVGNILGFKTYPIKSKSLADRDGVLKIFKEICESYILKGLEETEGETVQQEENQLLDNIISIKNSLERFIPPNHPILISINGWIERIKSKSEISGEDLKELNKAVKQWTIKLEELMKS</sequence>
<dbReference type="KEGG" id="oyw:OdinLCB4_000620"/>
<dbReference type="AlphaFoldDB" id="A0AAF0D2G7"/>
<dbReference type="InterPro" id="IPR006689">
    <property type="entry name" value="Small_GTPase_ARF/SAR"/>
</dbReference>
<name>A0AAF0D2G7_ODILC</name>
<dbReference type="CDD" id="cd00882">
    <property type="entry name" value="Ras_like_GTPase"/>
    <property type="match status" value="1"/>
</dbReference>
<keyword evidence="2" id="KW-0342">GTP-binding</keyword>
<dbReference type="Gene3D" id="3.40.50.300">
    <property type="entry name" value="P-loop containing nucleotide triphosphate hydrolases"/>
    <property type="match status" value="1"/>
</dbReference>
<accession>A0AAF0D2G7</accession>
<dbReference type="EMBL" id="CP091871">
    <property type="protein sequence ID" value="WEU40470.1"/>
    <property type="molecule type" value="Genomic_DNA"/>
</dbReference>
<evidence type="ECO:0000256" key="1">
    <source>
        <dbReference type="ARBA" id="ARBA00022741"/>
    </source>
</evidence>
<dbReference type="GO" id="GO:0003924">
    <property type="term" value="F:GTPase activity"/>
    <property type="evidence" value="ECO:0007669"/>
    <property type="project" value="InterPro"/>
</dbReference>
<dbReference type="SUPFAM" id="SSF52540">
    <property type="entry name" value="P-loop containing nucleoside triphosphate hydrolases"/>
    <property type="match status" value="1"/>
</dbReference>
<reference evidence="3" key="1">
    <citation type="journal article" date="2017" name="Nature">
        <title>Asgard archaea illuminate the origin of eukaryotic cellular complexity.</title>
        <authorList>
            <person name="Zaremba-Niedzwiedzka K."/>
            <person name="Caceres E.F."/>
            <person name="Saw J.H."/>
            <person name="Backstrom D."/>
            <person name="Juzokaite L."/>
            <person name="Vancaester E."/>
            <person name="Seitz K.W."/>
            <person name="Anantharaman K."/>
            <person name="Starnawski P."/>
            <person name="Kjeldsen K.U."/>
            <person name="Scott M.B."/>
            <person name="Nunoura T."/>
            <person name="Banfield J.F."/>
            <person name="Schramm A."/>
            <person name="Baker B.J."/>
            <person name="Spang A."/>
            <person name="Ettema T.J.G."/>
        </authorList>
    </citation>
    <scope>NUCLEOTIDE SEQUENCE</scope>
    <source>
        <strain evidence="3">LCB_4</strain>
    </source>
</reference>
<evidence type="ECO:0000313" key="4">
    <source>
        <dbReference type="Proteomes" id="UP000186851"/>
    </source>
</evidence>
<gene>
    <name evidence="3" type="ORF">OdinLCB4_000620</name>
</gene>
<reference evidence="3" key="2">
    <citation type="journal article" date="2022" name="Nat. Microbiol.">
        <title>A closed Candidatus Odinarchaeum chromosome exposes Asgard archaeal viruses.</title>
        <authorList>
            <person name="Tamarit D."/>
            <person name="Caceres E.F."/>
            <person name="Krupovic M."/>
            <person name="Nijland R."/>
            <person name="Eme L."/>
            <person name="Robinson N.P."/>
            <person name="Ettema T.J.G."/>
        </authorList>
    </citation>
    <scope>NUCLEOTIDE SEQUENCE</scope>
    <source>
        <strain evidence="3">LCB_4</strain>
    </source>
</reference>
<organism evidence="3 4">
    <name type="scientific">Odinarchaeota yellowstonii (strain LCB_4)</name>
    <dbReference type="NCBI Taxonomy" id="1841599"/>
    <lineage>
        <taxon>Archaea</taxon>
        <taxon>Promethearchaeati</taxon>
        <taxon>Candidatus Odinarchaeota</taxon>
        <taxon>Candidatus Odinarchaeia</taxon>
        <taxon>Candidatus Odinarchaeales</taxon>
        <taxon>Candidatus Odinarchaeaceae</taxon>
        <taxon>Candidatus Odinarchaeum</taxon>
    </lineage>
</organism>
<dbReference type="InterPro" id="IPR027417">
    <property type="entry name" value="P-loop_NTPase"/>
</dbReference>
<evidence type="ECO:0000313" key="3">
    <source>
        <dbReference type="EMBL" id="WEU40470.1"/>
    </source>
</evidence>
<proteinExistence type="predicted"/>
<dbReference type="Proteomes" id="UP000186851">
    <property type="component" value="Chromosome"/>
</dbReference>
<evidence type="ECO:0000256" key="2">
    <source>
        <dbReference type="ARBA" id="ARBA00023134"/>
    </source>
</evidence>
<keyword evidence="1" id="KW-0547">Nucleotide-binding</keyword>
<dbReference type="GO" id="GO:0005525">
    <property type="term" value="F:GTP binding"/>
    <property type="evidence" value="ECO:0007669"/>
    <property type="project" value="UniProtKB-KW"/>
</dbReference>
<dbReference type="Pfam" id="PF00025">
    <property type="entry name" value="Arf"/>
    <property type="match status" value="1"/>
</dbReference>